<feature type="transmembrane region" description="Helical" evidence="6">
    <location>
        <begin position="38"/>
        <end position="58"/>
    </location>
</feature>
<evidence type="ECO:0000256" key="1">
    <source>
        <dbReference type="ARBA" id="ARBA00004141"/>
    </source>
</evidence>
<dbReference type="EMBL" id="CP069370">
    <property type="protein sequence ID" value="QYZ69900.1"/>
    <property type="molecule type" value="Genomic_DNA"/>
</dbReference>
<dbReference type="InterPro" id="IPR000620">
    <property type="entry name" value="EamA_dom"/>
</dbReference>
<feature type="domain" description="EamA" evidence="7">
    <location>
        <begin position="151"/>
        <end position="279"/>
    </location>
</feature>
<evidence type="ECO:0000259" key="7">
    <source>
        <dbReference type="Pfam" id="PF00892"/>
    </source>
</evidence>
<comment type="similarity">
    <text evidence="2">Belongs to the drug/metabolite transporter (DMT) superfamily. 10 TMS drug/metabolite exporter (DME) (TC 2.A.7.3) family.</text>
</comment>
<keyword evidence="3 6" id="KW-0812">Transmembrane</keyword>
<feature type="transmembrane region" description="Helical" evidence="6">
    <location>
        <begin position="181"/>
        <end position="200"/>
    </location>
</feature>
<keyword evidence="9" id="KW-1185">Reference proteome</keyword>
<keyword evidence="5 6" id="KW-0472">Membrane</keyword>
<dbReference type="KEGG" id="nsm:JO391_19785"/>
<dbReference type="AlphaFoldDB" id="A0A8G0ZWD2"/>
<feature type="transmembrane region" description="Helical" evidence="6">
    <location>
        <begin position="70"/>
        <end position="91"/>
    </location>
</feature>
<feature type="transmembrane region" description="Helical" evidence="6">
    <location>
        <begin position="206"/>
        <end position="228"/>
    </location>
</feature>
<comment type="subcellular location">
    <subcellularLocation>
        <location evidence="1">Membrane</location>
        <topology evidence="1">Multi-pass membrane protein</topology>
    </subcellularLocation>
</comment>
<feature type="transmembrane region" description="Helical" evidence="6">
    <location>
        <begin position="127"/>
        <end position="144"/>
    </location>
</feature>
<protein>
    <submittedName>
        <fullName evidence="8">DMT family transporter</fullName>
    </submittedName>
</protein>
<name>A0A8G0ZWD2_9RHOB</name>
<organism evidence="8 9">
    <name type="scientific">Neotabrizicola shimadae</name>
    <dbReference type="NCBI Taxonomy" id="2807096"/>
    <lineage>
        <taxon>Bacteria</taxon>
        <taxon>Pseudomonadati</taxon>
        <taxon>Pseudomonadota</taxon>
        <taxon>Alphaproteobacteria</taxon>
        <taxon>Rhodobacterales</taxon>
        <taxon>Paracoccaceae</taxon>
        <taxon>Neotabrizicola</taxon>
    </lineage>
</organism>
<dbReference type="Gene3D" id="1.10.3730.20">
    <property type="match status" value="1"/>
</dbReference>
<evidence type="ECO:0000256" key="4">
    <source>
        <dbReference type="ARBA" id="ARBA00022989"/>
    </source>
</evidence>
<sequence length="323" mass="35205">MSLSQSNLRGALLSLAAFGIYATHDVVVKYLGSSYAPFQLIFFAGLLSFPLVTILLMSDKTDGNLIPKHPWWTALRTICAVLTGLGGFYAFSHLPLAQCYAIFFSMPLIITMLAIPILGEKVGIRRGIAVVVGLAGVIIVLRPGDLELELGHAAALAAATTGALAAVIVRKIGSDERSVVLMLYPMVANFLLMGAALPFVYHPMPIFHFGFLALMACLGLTGGLLSIAAYKTAPAIIVAPMQYSQIIWAIFYGWLFFDERIDFWTAVGTGVIIASGVYIVLRERTPRVSGHTPVLETRSRFETPTFPRISLMGRLLDRRRQVE</sequence>
<feature type="domain" description="EamA" evidence="7">
    <location>
        <begin position="9"/>
        <end position="141"/>
    </location>
</feature>
<dbReference type="GO" id="GO:0016020">
    <property type="term" value="C:membrane"/>
    <property type="evidence" value="ECO:0007669"/>
    <property type="project" value="UniProtKB-SubCell"/>
</dbReference>
<reference evidence="8" key="1">
    <citation type="submission" date="2021-02" db="EMBL/GenBank/DDBJ databases">
        <title>Rhodobacter shimadae sp. nov., an aerobic anoxygenic phototrophic bacterium isolated from a hot spring.</title>
        <authorList>
            <person name="Muramatsu S."/>
            <person name="Haruta S."/>
            <person name="Hirose S."/>
            <person name="Hanada S."/>
        </authorList>
    </citation>
    <scope>NUCLEOTIDE SEQUENCE</scope>
    <source>
        <strain evidence="8">N10</strain>
    </source>
</reference>
<feature type="transmembrane region" description="Helical" evidence="6">
    <location>
        <begin position="97"/>
        <end position="115"/>
    </location>
</feature>
<evidence type="ECO:0000256" key="2">
    <source>
        <dbReference type="ARBA" id="ARBA00009853"/>
    </source>
</evidence>
<feature type="transmembrane region" description="Helical" evidence="6">
    <location>
        <begin position="150"/>
        <end position="169"/>
    </location>
</feature>
<feature type="transmembrane region" description="Helical" evidence="6">
    <location>
        <begin position="235"/>
        <end position="257"/>
    </location>
</feature>
<dbReference type="PANTHER" id="PTHR22911">
    <property type="entry name" value="ACYL-MALONYL CONDENSING ENZYME-RELATED"/>
    <property type="match status" value="1"/>
</dbReference>
<dbReference type="Proteomes" id="UP000826300">
    <property type="component" value="Chromosome"/>
</dbReference>
<dbReference type="PANTHER" id="PTHR22911:SF6">
    <property type="entry name" value="SOLUTE CARRIER FAMILY 35 MEMBER G1"/>
    <property type="match status" value="1"/>
</dbReference>
<dbReference type="RefSeq" id="WP_220662116.1">
    <property type="nucleotide sequence ID" value="NZ_CP069370.1"/>
</dbReference>
<evidence type="ECO:0000313" key="8">
    <source>
        <dbReference type="EMBL" id="QYZ69900.1"/>
    </source>
</evidence>
<keyword evidence="4 6" id="KW-1133">Transmembrane helix</keyword>
<evidence type="ECO:0000313" key="9">
    <source>
        <dbReference type="Proteomes" id="UP000826300"/>
    </source>
</evidence>
<feature type="transmembrane region" description="Helical" evidence="6">
    <location>
        <begin position="263"/>
        <end position="281"/>
    </location>
</feature>
<dbReference type="InterPro" id="IPR037185">
    <property type="entry name" value="EmrE-like"/>
</dbReference>
<accession>A0A8G0ZWD2</accession>
<evidence type="ECO:0000256" key="6">
    <source>
        <dbReference type="SAM" id="Phobius"/>
    </source>
</evidence>
<evidence type="ECO:0000256" key="3">
    <source>
        <dbReference type="ARBA" id="ARBA00022692"/>
    </source>
</evidence>
<evidence type="ECO:0000256" key="5">
    <source>
        <dbReference type="ARBA" id="ARBA00023136"/>
    </source>
</evidence>
<dbReference type="Pfam" id="PF00892">
    <property type="entry name" value="EamA"/>
    <property type="match status" value="2"/>
</dbReference>
<dbReference type="SUPFAM" id="SSF103481">
    <property type="entry name" value="Multidrug resistance efflux transporter EmrE"/>
    <property type="match status" value="2"/>
</dbReference>
<proteinExistence type="inferred from homology"/>
<gene>
    <name evidence="8" type="ORF">JO391_19785</name>
</gene>